<dbReference type="KEGG" id="spai:FPZ24_02450"/>
<organism evidence="2 3">
    <name type="scientific">Sphingomonas panacisoli</name>
    <dbReference type="NCBI Taxonomy" id="1813879"/>
    <lineage>
        <taxon>Bacteria</taxon>
        <taxon>Pseudomonadati</taxon>
        <taxon>Pseudomonadota</taxon>
        <taxon>Alphaproteobacteria</taxon>
        <taxon>Sphingomonadales</taxon>
        <taxon>Sphingomonadaceae</taxon>
        <taxon>Sphingomonas</taxon>
    </lineage>
</organism>
<evidence type="ECO:0008006" key="4">
    <source>
        <dbReference type="Google" id="ProtNLM"/>
    </source>
</evidence>
<accession>A0A5B8LFF3</accession>
<proteinExistence type="predicted"/>
<dbReference type="EMBL" id="CP042306">
    <property type="protein sequence ID" value="QDZ06475.1"/>
    <property type="molecule type" value="Genomic_DNA"/>
</dbReference>
<keyword evidence="3" id="KW-1185">Reference proteome</keyword>
<reference evidence="2 3" key="1">
    <citation type="submission" date="2019-07" db="EMBL/GenBank/DDBJ databases">
        <title>Full genome sequence of Sphingomonas sp. 4R-6-7(HKS19).</title>
        <authorList>
            <person name="Im W.-T."/>
        </authorList>
    </citation>
    <scope>NUCLEOTIDE SEQUENCE [LARGE SCALE GENOMIC DNA]</scope>
    <source>
        <strain evidence="2 3">HKS19</strain>
    </source>
</reference>
<sequence>MAGAAAAAGPLGALAGIERGRWQFKEIGSAMGRAVCVGDPGQLIQFNHPGVACAHFTIVDAADRVTVQYNCGPKGYGKTTVTMTQPGQIRLDTQGITPDGRPFDTSYEGQFAGACGGPSPR</sequence>
<evidence type="ECO:0000313" key="3">
    <source>
        <dbReference type="Proteomes" id="UP000315673"/>
    </source>
</evidence>
<dbReference type="RefSeq" id="WP_146569559.1">
    <property type="nucleotide sequence ID" value="NZ_CP042306.1"/>
</dbReference>
<evidence type="ECO:0000313" key="2">
    <source>
        <dbReference type="EMBL" id="QDZ06475.1"/>
    </source>
</evidence>
<feature type="region of interest" description="Disordered" evidence="1">
    <location>
        <begin position="94"/>
        <end position="121"/>
    </location>
</feature>
<gene>
    <name evidence="2" type="ORF">FPZ24_02450</name>
</gene>
<dbReference type="AlphaFoldDB" id="A0A5B8LFF3"/>
<protein>
    <recommendedName>
        <fullName evidence="4">DUF3617 domain-containing protein</fullName>
    </recommendedName>
</protein>
<evidence type="ECO:0000256" key="1">
    <source>
        <dbReference type="SAM" id="MobiDB-lite"/>
    </source>
</evidence>
<dbReference type="Proteomes" id="UP000315673">
    <property type="component" value="Chromosome"/>
</dbReference>
<name>A0A5B8LFF3_9SPHN</name>
<dbReference type="OrthoDB" id="7595119at2"/>